<proteinExistence type="predicted"/>
<organism evidence="1 2">
    <name type="scientific">Hymenolepis diminuta</name>
    <name type="common">Rat tapeworm</name>
    <dbReference type="NCBI Taxonomy" id="6216"/>
    <lineage>
        <taxon>Eukaryota</taxon>
        <taxon>Metazoa</taxon>
        <taxon>Spiralia</taxon>
        <taxon>Lophotrochozoa</taxon>
        <taxon>Platyhelminthes</taxon>
        <taxon>Cestoda</taxon>
        <taxon>Eucestoda</taxon>
        <taxon>Cyclophyllidea</taxon>
        <taxon>Hymenolepididae</taxon>
        <taxon>Hymenolepis</taxon>
    </lineage>
</organism>
<evidence type="ECO:0000313" key="2">
    <source>
        <dbReference type="Proteomes" id="UP000321570"/>
    </source>
</evidence>
<sequence length="60" mass="6971">AKIYSYILNTSITTVSLNSSKVQLNFRLYLSLLRCFLLQLSFRLPMVTGSFTHESKIVKW</sequence>
<name>A0A564Z759_HYMDI</name>
<protein>
    <submittedName>
        <fullName evidence="1">Uncharacterized protein</fullName>
    </submittedName>
</protein>
<accession>A0A564Z759</accession>
<evidence type="ECO:0000313" key="1">
    <source>
        <dbReference type="EMBL" id="VUZ55290.1"/>
    </source>
</evidence>
<dbReference type="AlphaFoldDB" id="A0A564Z759"/>
<feature type="non-terminal residue" evidence="1">
    <location>
        <position position="1"/>
    </location>
</feature>
<dbReference type="EMBL" id="CABIJS010000690">
    <property type="protein sequence ID" value="VUZ55290.1"/>
    <property type="molecule type" value="Genomic_DNA"/>
</dbReference>
<reference evidence="1 2" key="1">
    <citation type="submission" date="2019-07" db="EMBL/GenBank/DDBJ databases">
        <authorList>
            <person name="Jastrzebski P J."/>
            <person name="Paukszto L."/>
            <person name="Jastrzebski P J."/>
        </authorList>
    </citation>
    <scope>NUCLEOTIDE SEQUENCE [LARGE SCALE GENOMIC DNA]</scope>
    <source>
        <strain evidence="1 2">WMS-il1</strain>
    </source>
</reference>
<gene>
    <name evidence="1" type="ORF">WMSIL1_LOCUS13168</name>
</gene>
<dbReference type="Proteomes" id="UP000321570">
    <property type="component" value="Unassembled WGS sequence"/>
</dbReference>
<keyword evidence="2" id="KW-1185">Reference proteome</keyword>